<dbReference type="KEGG" id="tml:GSTUM_00007147001"/>
<reference evidence="2 3" key="1">
    <citation type="journal article" date="2010" name="Nature">
        <title>Perigord black truffle genome uncovers evolutionary origins and mechanisms of symbiosis.</title>
        <authorList>
            <person name="Martin F."/>
            <person name="Kohler A."/>
            <person name="Murat C."/>
            <person name="Balestrini R."/>
            <person name="Coutinho P.M."/>
            <person name="Jaillon O."/>
            <person name="Montanini B."/>
            <person name="Morin E."/>
            <person name="Noel B."/>
            <person name="Percudani R."/>
            <person name="Porcel B."/>
            <person name="Rubini A."/>
            <person name="Amicucci A."/>
            <person name="Amselem J."/>
            <person name="Anthouard V."/>
            <person name="Arcioni S."/>
            <person name="Artiguenave F."/>
            <person name="Aury J.M."/>
            <person name="Ballario P."/>
            <person name="Bolchi A."/>
            <person name="Brenna A."/>
            <person name="Brun A."/>
            <person name="Buee M."/>
            <person name="Cantarel B."/>
            <person name="Chevalier G."/>
            <person name="Couloux A."/>
            <person name="Da Silva C."/>
            <person name="Denoeud F."/>
            <person name="Duplessis S."/>
            <person name="Ghignone S."/>
            <person name="Hilselberger B."/>
            <person name="Iotti M."/>
            <person name="Marcais B."/>
            <person name="Mello A."/>
            <person name="Miranda M."/>
            <person name="Pacioni G."/>
            <person name="Quesneville H."/>
            <person name="Riccioni C."/>
            <person name="Ruotolo R."/>
            <person name="Splivallo R."/>
            <person name="Stocchi V."/>
            <person name="Tisserant E."/>
            <person name="Viscomi A.R."/>
            <person name="Zambonelli A."/>
            <person name="Zampieri E."/>
            <person name="Henrissat B."/>
            <person name="Lebrun M.H."/>
            <person name="Paolocci F."/>
            <person name="Bonfante P."/>
            <person name="Ottonello S."/>
            <person name="Wincker P."/>
        </authorList>
    </citation>
    <scope>NUCLEOTIDE SEQUENCE [LARGE SCALE GENOMIC DNA]</scope>
    <source>
        <strain evidence="2 3">Mel28</strain>
    </source>
</reference>
<feature type="region of interest" description="Disordered" evidence="1">
    <location>
        <begin position="25"/>
        <end position="55"/>
    </location>
</feature>
<protein>
    <submittedName>
        <fullName evidence="2">(Perigord truffle) hypothetical protein</fullName>
    </submittedName>
</protein>
<dbReference type="RefSeq" id="XP_002839263.1">
    <property type="nucleotide sequence ID" value="XM_002839217.1"/>
</dbReference>
<evidence type="ECO:0000313" key="3">
    <source>
        <dbReference type="Proteomes" id="UP000006911"/>
    </source>
</evidence>
<dbReference type="AlphaFoldDB" id="D5GG11"/>
<accession>D5GG11</accession>
<gene>
    <name evidence="2" type="ORF">GSTUM_00007147001</name>
</gene>
<proteinExistence type="predicted"/>
<dbReference type="EMBL" id="FN430231">
    <property type="protein sequence ID" value="CAZ83454.1"/>
    <property type="molecule type" value="Genomic_DNA"/>
</dbReference>
<organism evidence="2 3">
    <name type="scientific">Tuber melanosporum (strain Mel28)</name>
    <name type="common">Perigord black truffle</name>
    <dbReference type="NCBI Taxonomy" id="656061"/>
    <lineage>
        <taxon>Eukaryota</taxon>
        <taxon>Fungi</taxon>
        <taxon>Dikarya</taxon>
        <taxon>Ascomycota</taxon>
        <taxon>Pezizomycotina</taxon>
        <taxon>Pezizomycetes</taxon>
        <taxon>Pezizales</taxon>
        <taxon>Tuberaceae</taxon>
        <taxon>Tuber</taxon>
    </lineage>
</organism>
<evidence type="ECO:0000313" key="2">
    <source>
        <dbReference type="EMBL" id="CAZ83454.1"/>
    </source>
</evidence>
<dbReference type="GeneID" id="9181799"/>
<feature type="region of interest" description="Disordered" evidence="1">
    <location>
        <begin position="1"/>
        <end position="20"/>
    </location>
</feature>
<feature type="compositionally biased region" description="Low complexity" evidence="1">
    <location>
        <begin position="7"/>
        <end position="20"/>
    </location>
</feature>
<dbReference type="Proteomes" id="UP000006911">
    <property type="component" value="Unassembled WGS sequence"/>
</dbReference>
<evidence type="ECO:0000256" key="1">
    <source>
        <dbReference type="SAM" id="MobiDB-lite"/>
    </source>
</evidence>
<keyword evidence="3" id="KW-1185">Reference proteome</keyword>
<sequence length="69" mass="7133">MSEKHTSGAASTTSTSTTSTIKSAFQKLLAKAPSSSPVRDPGTDMAGPGPAEEKTRALEARVAYLAHRS</sequence>
<dbReference type="HOGENOM" id="CLU_2777734_0_0_1"/>
<name>D5GG11_TUBMM</name>
<dbReference type="InParanoid" id="D5GG11"/>